<dbReference type="AlphaFoldDB" id="A0A1Q3C446"/>
<dbReference type="InterPro" id="IPR002885">
    <property type="entry name" value="PPR_rpt"/>
</dbReference>
<proteinExistence type="inferred from homology"/>
<dbReference type="NCBIfam" id="TIGR00756">
    <property type="entry name" value="PPR"/>
    <property type="match status" value="1"/>
</dbReference>
<accession>A0A1Q3C446</accession>
<gene>
    <name evidence="5" type="ORF">CFOL_v3_18526</name>
</gene>
<evidence type="ECO:0000256" key="4">
    <source>
        <dbReference type="SAM" id="MobiDB-lite"/>
    </source>
</evidence>
<dbReference type="InParanoid" id="A0A1Q3C446"/>
<evidence type="ECO:0000313" key="6">
    <source>
        <dbReference type="Proteomes" id="UP000187406"/>
    </source>
</evidence>
<dbReference type="Pfam" id="PF12854">
    <property type="entry name" value="PPR_1"/>
    <property type="match status" value="1"/>
</dbReference>
<keyword evidence="6" id="KW-1185">Reference proteome</keyword>
<comment type="caution">
    <text evidence="5">The sequence shown here is derived from an EMBL/GenBank/DDBJ whole genome shotgun (WGS) entry which is preliminary data.</text>
</comment>
<dbReference type="PROSITE" id="PS51375">
    <property type="entry name" value="PPR"/>
    <property type="match status" value="1"/>
</dbReference>
<dbReference type="Gene3D" id="1.25.40.10">
    <property type="entry name" value="Tetratricopeptide repeat domain"/>
    <property type="match status" value="1"/>
</dbReference>
<dbReference type="InterPro" id="IPR011990">
    <property type="entry name" value="TPR-like_helical_dom_sf"/>
</dbReference>
<evidence type="ECO:0000256" key="2">
    <source>
        <dbReference type="ARBA" id="ARBA00022737"/>
    </source>
</evidence>
<protein>
    <submittedName>
        <fullName evidence="5">PPR domain-containing protein/PPR_1 domain-containing protein</fullName>
    </submittedName>
</protein>
<sequence>MKLSNQKQLQILSANTHTIQSSNAQPKSLPSSSSSSEAPTCLKPKLTTTSNLKLTQQELTKINLLIPRLCLFNHLTTAINLITTALLTNPPPKSLSLSILTHSLASQPDLTLPMSLLTRLKHIPQAHPHLTHITTMLITSFLRQGRPKDALKVYHWMIRPGSSCEVEPVVYGILVHGFCGKGLVLEALRVLRDMVGIRLMPGVGLRKTVFRSLLREARVKEAVEFDEALKCVGKGCEGEVVKKVVDLLDHMIANWAV</sequence>
<evidence type="ECO:0000256" key="1">
    <source>
        <dbReference type="ARBA" id="ARBA00007626"/>
    </source>
</evidence>
<dbReference type="STRING" id="3775.A0A1Q3C446"/>
<evidence type="ECO:0000313" key="5">
    <source>
        <dbReference type="EMBL" id="GAV75046.1"/>
    </source>
</evidence>
<comment type="similarity">
    <text evidence="1">Belongs to the PPR family. P subfamily.</text>
</comment>
<feature type="compositionally biased region" description="Low complexity" evidence="4">
    <location>
        <begin position="21"/>
        <end position="36"/>
    </location>
</feature>
<dbReference type="InterPro" id="IPR050872">
    <property type="entry name" value="PPR_P_subfamily"/>
</dbReference>
<organism evidence="5 6">
    <name type="scientific">Cephalotus follicularis</name>
    <name type="common">Albany pitcher plant</name>
    <dbReference type="NCBI Taxonomy" id="3775"/>
    <lineage>
        <taxon>Eukaryota</taxon>
        <taxon>Viridiplantae</taxon>
        <taxon>Streptophyta</taxon>
        <taxon>Embryophyta</taxon>
        <taxon>Tracheophyta</taxon>
        <taxon>Spermatophyta</taxon>
        <taxon>Magnoliopsida</taxon>
        <taxon>eudicotyledons</taxon>
        <taxon>Gunneridae</taxon>
        <taxon>Pentapetalae</taxon>
        <taxon>rosids</taxon>
        <taxon>fabids</taxon>
        <taxon>Oxalidales</taxon>
        <taxon>Cephalotaceae</taxon>
        <taxon>Cephalotus</taxon>
    </lineage>
</organism>
<feature type="repeat" description="PPR" evidence="3">
    <location>
        <begin position="167"/>
        <end position="201"/>
    </location>
</feature>
<dbReference type="PANTHER" id="PTHR46128:SF211">
    <property type="entry name" value="PENTACOTRIPEPTIDE-REPEAT REGION OF PRORP DOMAIN-CONTAINING PROTEIN"/>
    <property type="match status" value="1"/>
</dbReference>
<keyword evidence="2" id="KW-0677">Repeat</keyword>
<dbReference type="PANTHER" id="PTHR46128">
    <property type="entry name" value="MITOCHONDRIAL GROUP I INTRON SPLICING FACTOR CCM1"/>
    <property type="match status" value="1"/>
</dbReference>
<evidence type="ECO:0000256" key="3">
    <source>
        <dbReference type="PROSITE-ProRule" id="PRU00708"/>
    </source>
</evidence>
<reference evidence="6" key="1">
    <citation type="submission" date="2016-04" db="EMBL/GenBank/DDBJ databases">
        <title>Cephalotus genome sequencing.</title>
        <authorList>
            <person name="Fukushima K."/>
            <person name="Hasebe M."/>
            <person name="Fang X."/>
        </authorList>
    </citation>
    <scope>NUCLEOTIDE SEQUENCE [LARGE SCALE GENOMIC DNA]</scope>
    <source>
        <strain evidence="6">cv. St1</strain>
    </source>
</reference>
<dbReference type="OrthoDB" id="1938089at2759"/>
<dbReference type="Proteomes" id="UP000187406">
    <property type="component" value="Unassembled WGS sequence"/>
</dbReference>
<dbReference type="EMBL" id="BDDD01001303">
    <property type="protein sequence ID" value="GAV75046.1"/>
    <property type="molecule type" value="Genomic_DNA"/>
</dbReference>
<feature type="region of interest" description="Disordered" evidence="4">
    <location>
        <begin position="15"/>
        <end position="42"/>
    </location>
</feature>
<dbReference type="Pfam" id="PF01535">
    <property type="entry name" value="PPR"/>
    <property type="match status" value="1"/>
</dbReference>
<name>A0A1Q3C446_CEPFO</name>